<gene>
    <name evidence="1" type="ORF">FMOSSE_LOCUS16817</name>
</gene>
<organism evidence="1 2">
    <name type="scientific">Funneliformis mosseae</name>
    <name type="common">Endomycorrhizal fungus</name>
    <name type="synonym">Glomus mosseae</name>
    <dbReference type="NCBI Taxonomy" id="27381"/>
    <lineage>
        <taxon>Eukaryota</taxon>
        <taxon>Fungi</taxon>
        <taxon>Fungi incertae sedis</taxon>
        <taxon>Mucoromycota</taxon>
        <taxon>Glomeromycotina</taxon>
        <taxon>Glomeromycetes</taxon>
        <taxon>Glomerales</taxon>
        <taxon>Glomeraceae</taxon>
        <taxon>Funneliformis</taxon>
    </lineage>
</organism>
<sequence>ERHIASFNHIQTNTKKVRRVSSLSSNEVEGIFINYSVYP</sequence>
<protein>
    <submittedName>
        <fullName evidence="1">6672_t:CDS:1</fullName>
    </submittedName>
</protein>
<reference evidence="1" key="1">
    <citation type="submission" date="2021-06" db="EMBL/GenBank/DDBJ databases">
        <authorList>
            <person name="Kallberg Y."/>
            <person name="Tangrot J."/>
            <person name="Rosling A."/>
        </authorList>
    </citation>
    <scope>NUCLEOTIDE SEQUENCE</scope>
    <source>
        <strain evidence="1">87-6 pot B 2015</strain>
    </source>
</reference>
<name>A0A9N9NRR9_FUNMO</name>
<evidence type="ECO:0000313" key="2">
    <source>
        <dbReference type="Proteomes" id="UP000789375"/>
    </source>
</evidence>
<comment type="caution">
    <text evidence="1">The sequence shown here is derived from an EMBL/GenBank/DDBJ whole genome shotgun (WGS) entry which is preliminary data.</text>
</comment>
<keyword evidence="2" id="KW-1185">Reference proteome</keyword>
<dbReference type="EMBL" id="CAJVPP010026778">
    <property type="protein sequence ID" value="CAG8754407.1"/>
    <property type="molecule type" value="Genomic_DNA"/>
</dbReference>
<dbReference type="AlphaFoldDB" id="A0A9N9NRR9"/>
<evidence type="ECO:0000313" key="1">
    <source>
        <dbReference type="EMBL" id="CAG8754407.1"/>
    </source>
</evidence>
<proteinExistence type="predicted"/>
<dbReference type="Proteomes" id="UP000789375">
    <property type="component" value="Unassembled WGS sequence"/>
</dbReference>
<accession>A0A9N9NRR9</accession>
<feature type="non-terminal residue" evidence="1">
    <location>
        <position position="1"/>
    </location>
</feature>